<protein>
    <recommendedName>
        <fullName evidence="10">Glycosyltransferase RgtA/B/C/D-like domain-containing protein</fullName>
    </recommendedName>
</protein>
<reference evidence="12" key="1">
    <citation type="journal article" date="2019" name="Int. J. Syst. Evol. Microbiol.">
        <title>The Global Catalogue of Microorganisms (GCM) 10K type strain sequencing project: providing services to taxonomists for standard genome sequencing and annotation.</title>
        <authorList>
            <consortium name="The Broad Institute Genomics Platform"/>
            <consortium name="The Broad Institute Genome Sequencing Center for Infectious Disease"/>
            <person name="Wu L."/>
            <person name="Ma J."/>
        </authorList>
    </citation>
    <scope>NUCLEOTIDE SEQUENCE [LARGE SCALE GENOMIC DNA]</scope>
    <source>
        <strain evidence="12">NBRC 105830</strain>
    </source>
</reference>
<dbReference type="Pfam" id="PF13231">
    <property type="entry name" value="PMT_2"/>
    <property type="match status" value="1"/>
</dbReference>
<dbReference type="InterPro" id="IPR038731">
    <property type="entry name" value="RgtA/B/C-like"/>
</dbReference>
<comment type="caution">
    <text evidence="11">The sequence shown here is derived from an EMBL/GenBank/DDBJ whole genome shotgun (WGS) entry which is preliminary data.</text>
</comment>
<keyword evidence="12" id="KW-1185">Reference proteome</keyword>
<feature type="transmembrane region" description="Helical" evidence="9">
    <location>
        <begin position="166"/>
        <end position="184"/>
    </location>
</feature>
<comment type="subcellular location">
    <subcellularLocation>
        <location evidence="1">Cell membrane</location>
        <topology evidence="1">Multi-pass membrane protein</topology>
    </subcellularLocation>
</comment>
<accession>A0ABQ6HPT2</accession>
<keyword evidence="6 9" id="KW-1133">Transmembrane helix</keyword>
<evidence type="ECO:0000256" key="7">
    <source>
        <dbReference type="ARBA" id="ARBA00023136"/>
    </source>
</evidence>
<evidence type="ECO:0000256" key="1">
    <source>
        <dbReference type="ARBA" id="ARBA00004651"/>
    </source>
</evidence>
<keyword evidence="3" id="KW-0328">Glycosyltransferase</keyword>
<keyword evidence="5 9" id="KW-0812">Transmembrane</keyword>
<name>A0ABQ6HPT2_9MICO</name>
<feature type="transmembrane region" description="Helical" evidence="9">
    <location>
        <begin position="191"/>
        <end position="212"/>
    </location>
</feature>
<feature type="domain" description="Glycosyltransferase RgtA/B/C/D-like" evidence="10">
    <location>
        <begin position="45"/>
        <end position="199"/>
    </location>
</feature>
<evidence type="ECO:0000313" key="12">
    <source>
        <dbReference type="Proteomes" id="UP001157109"/>
    </source>
</evidence>
<evidence type="ECO:0000256" key="5">
    <source>
        <dbReference type="ARBA" id="ARBA00022692"/>
    </source>
</evidence>
<evidence type="ECO:0000313" key="11">
    <source>
        <dbReference type="EMBL" id="GMA20484.1"/>
    </source>
</evidence>
<sequence>MLYLWDLSASGYGNDFYAAAVKSGTESWKALLFGSIDSANAITVDKPPAALWVMALSGRIFGFSSWSMLVPQALMGVGTVALVHAAVKRWAGPVYGLLAGLLVLVTPVAALMFRFNNPDALLTVSMAAAGYCVVRAIDSGRRPVRWLVGAGLLIGLAFLAKLMQGLLVLPAFALVYLVVAPHTLWTRVRHLLVALAAFVVGGGWFVALVSLWPADSRPYIGGSTNNSLWELALGYNGLGRIFGGEGNGGGAGSSAGGGGGGSMFGGATGITRMFGSAFGTEISWLLPSALILLVAGLVAIGRAPRTDRVRGGLILWGTWTVVTALVFSFMEGTIHPYYAIALAPGIAGTIAFGAAALVARRQSVVWRLVLGVAVIAAAVWSLVLLRTYASGWAPWLGWTGLVLAIAGACTYVALLADGFSVRLQRLGVVALVVAMLGGLLGTTGWTLATVGQAHTGSTPRPAPPASAPTAALVPWVLLRGCGRSRGWWRDRAGGRHLGQRAERLDRADPGRLDPGRLDPGRLDPDRLDPDRSAGRAGRWRLDLEQHGTDCAARRRRHPLVGGDHRVADGRAAHLVDQHRGDVDRWLQRLGRQPDAGAVPAVRRPGVDPLLHRRWRHGGGRGGGSEGGSSQITSWVESHFTATTVGGTTVYDLTAPTTSSTTGSTASGSSTTS</sequence>
<feature type="region of interest" description="Disordered" evidence="8">
    <location>
        <begin position="653"/>
        <end position="672"/>
    </location>
</feature>
<dbReference type="Proteomes" id="UP001157109">
    <property type="component" value="Unassembled WGS sequence"/>
</dbReference>
<evidence type="ECO:0000259" key="10">
    <source>
        <dbReference type="Pfam" id="PF13231"/>
    </source>
</evidence>
<gene>
    <name evidence="11" type="ORF">GCM10025862_25050</name>
</gene>
<proteinExistence type="predicted"/>
<evidence type="ECO:0000256" key="9">
    <source>
        <dbReference type="SAM" id="Phobius"/>
    </source>
</evidence>
<evidence type="ECO:0000256" key="6">
    <source>
        <dbReference type="ARBA" id="ARBA00022989"/>
    </source>
</evidence>
<evidence type="ECO:0000256" key="3">
    <source>
        <dbReference type="ARBA" id="ARBA00022676"/>
    </source>
</evidence>
<dbReference type="InterPro" id="IPR050297">
    <property type="entry name" value="LipidA_mod_glycosyltrf_83"/>
</dbReference>
<organism evidence="11 12">
    <name type="scientific">Arsenicicoccus piscis</name>
    <dbReference type="NCBI Taxonomy" id="673954"/>
    <lineage>
        <taxon>Bacteria</taxon>
        <taxon>Bacillati</taxon>
        <taxon>Actinomycetota</taxon>
        <taxon>Actinomycetes</taxon>
        <taxon>Micrococcales</taxon>
        <taxon>Intrasporangiaceae</taxon>
        <taxon>Arsenicicoccus</taxon>
    </lineage>
</organism>
<feature type="transmembrane region" description="Helical" evidence="9">
    <location>
        <begin position="365"/>
        <end position="389"/>
    </location>
</feature>
<keyword evidence="4" id="KW-0808">Transferase</keyword>
<feature type="region of interest" description="Disordered" evidence="8">
    <location>
        <begin position="610"/>
        <end position="630"/>
    </location>
</feature>
<dbReference type="EMBL" id="BSUJ01000001">
    <property type="protein sequence ID" value="GMA20484.1"/>
    <property type="molecule type" value="Genomic_DNA"/>
</dbReference>
<feature type="transmembrane region" description="Helical" evidence="9">
    <location>
        <begin position="282"/>
        <end position="301"/>
    </location>
</feature>
<feature type="transmembrane region" description="Helical" evidence="9">
    <location>
        <begin position="395"/>
        <end position="416"/>
    </location>
</feature>
<dbReference type="PANTHER" id="PTHR33908">
    <property type="entry name" value="MANNOSYLTRANSFERASE YKCB-RELATED"/>
    <property type="match status" value="1"/>
</dbReference>
<keyword evidence="2" id="KW-1003">Cell membrane</keyword>
<feature type="region of interest" description="Disordered" evidence="8">
    <location>
        <begin position="499"/>
        <end position="536"/>
    </location>
</feature>
<evidence type="ECO:0000256" key="2">
    <source>
        <dbReference type="ARBA" id="ARBA00022475"/>
    </source>
</evidence>
<feature type="transmembrane region" description="Helical" evidence="9">
    <location>
        <begin position="94"/>
        <end position="114"/>
    </location>
</feature>
<feature type="transmembrane region" description="Helical" evidence="9">
    <location>
        <begin position="336"/>
        <end position="358"/>
    </location>
</feature>
<evidence type="ECO:0000256" key="4">
    <source>
        <dbReference type="ARBA" id="ARBA00022679"/>
    </source>
</evidence>
<evidence type="ECO:0000256" key="8">
    <source>
        <dbReference type="SAM" id="MobiDB-lite"/>
    </source>
</evidence>
<feature type="transmembrane region" description="Helical" evidence="9">
    <location>
        <begin position="313"/>
        <end position="330"/>
    </location>
</feature>
<feature type="transmembrane region" description="Helical" evidence="9">
    <location>
        <begin position="428"/>
        <end position="448"/>
    </location>
</feature>
<keyword evidence="7 9" id="KW-0472">Membrane</keyword>
<dbReference type="PANTHER" id="PTHR33908:SF3">
    <property type="entry name" value="UNDECAPRENYL PHOSPHATE-ALPHA-4-AMINO-4-DEOXY-L-ARABINOSE ARABINOSYL TRANSFERASE"/>
    <property type="match status" value="1"/>
</dbReference>
<feature type="transmembrane region" description="Helical" evidence="9">
    <location>
        <begin position="66"/>
        <end position="87"/>
    </location>
</feature>